<dbReference type="FunFam" id="3.30.160.20:FF:000071">
    <property type="entry name" value="Double-stranded RNA-binding protein 4"/>
    <property type="match status" value="1"/>
</dbReference>
<evidence type="ECO:0000256" key="5">
    <source>
        <dbReference type="SAM" id="MobiDB-lite"/>
    </source>
</evidence>
<dbReference type="SUPFAM" id="SSF54768">
    <property type="entry name" value="dsRNA-binding domain-like"/>
    <property type="match status" value="2"/>
</dbReference>
<feature type="region of interest" description="Disordered" evidence="5">
    <location>
        <begin position="251"/>
        <end position="285"/>
    </location>
</feature>
<organism evidence="7 8">
    <name type="scientific">Lolium multiflorum</name>
    <name type="common">Italian ryegrass</name>
    <name type="synonym">Lolium perenne subsp. multiflorum</name>
    <dbReference type="NCBI Taxonomy" id="4521"/>
    <lineage>
        <taxon>Eukaryota</taxon>
        <taxon>Viridiplantae</taxon>
        <taxon>Streptophyta</taxon>
        <taxon>Embryophyta</taxon>
        <taxon>Tracheophyta</taxon>
        <taxon>Spermatophyta</taxon>
        <taxon>Magnoliopsida</taxon>
        <taxon>Liliopsida</taxon>
        <taxon>Poales</taxon>
        <taxon>Poaceae</taxon>
        <taxon>BOP clade</taxon>
        <taxon>Pooideae</taxon>
        <taxon>Poodae</taxon>
        <taxon>Poeae</taxon>
        <taxon>Poeae Chloroplast Group 2 (Poeae type)</taxon>
        <taxon>Loliodinae</taxon>
        <taxon>Loliinae</taxon>
        <taxon>Lolium</taxon>
    </lineage>
</organism>
<accession>A0AAD8VKN4</accession>
<dbReference type="PANTHER" id="PTHR46031">
    <property type="match status" value="1"/>
</dbReference>
<protein>
    <recommendedName>
        <fullName evidence="6">DRBM domain-containing protein</fullName>
    </recommendedName>
</protein>
<proteinExistence type="predicted"/>
<dbReference type="AlphaFoldDB" id="A0AAD8VKN4"/>
<comment type="caution">
    <text evidence="7">The sequence shown here is derived from an EMBL/GenBank/DDBJ whole genome shotgun (WGS) entry which is preliminary data.</text>
</comment>
<evidence type="ECO:0000256" key="1">
    <source>
        <dbReference type="ARBA" id="ARBA00022737"/>
    </source>
</evidence>
<name>A0AAD8VKN4_LOLMU</name>
<feature type="compositionally biased region" description="Low complexity" evidence="5">
    <location>
        <begin position="1"/>
        <end position="23"/>
    </location>
</feature>
<sequence length="285" mass="30418">MAATAAAAATAASVPDVPPAAALPAPPAPPHPGPEKCNYKNRLQEWTQRNYQKLPVYLTQSKGDPHQLVFRSTVEVGGKTFPSDRNHSRLKDAEQDAAKVACENLVTIDDPTDVLGLIEQGVVFCKSILNEFAVKTKATQPTYSVDRPKGLPPMTLFVSSVLFSGNTYTGEAATNKKDAEQKAARAAIKSILATNNTCMKEIIRSKKELIIAIASSGFNKETNAVTTVTPIIFVRAVGAACPTADQGANIITEADPSGQAVSGSKKRKKHRTTGQNVNHRSVRLA</sequence>
<evidence type="ECO:0000259" key="6">
    <source>
        <dbReference type="PROSITE" id="PS50137"/>
    </source>
</evidence>
<gene>
    <name evidence="7" type="ORF">QYE76_031686</name>
</gene>
<dbReference type="PROSITE" id="PS50137">
    <property type="entry name" value="DS_RBD"/>
    <property type="match status" value="2"/>
</dbReference>
<dbReference type="PANTHER" id="PTHR46031:SF37">
    <property type="entry name" value="DRBM DOMAIN-CONTAINING PROTEIN"/>
    <property type="match status" value="1"/>
</dbReference>
<evidence type="ECO:0000256" key="2">
    <source>
        <dbReference type="ARBA" id="ARBA00022884"/>
    </source>
</evidence>
<keyword evidence="1" id="KW-0677">Repeat</keyword>
<evidence type="ECO:0000313" key="8">
    <source>
        <dbReference type="Proteomes" id="UP001231189"/>
    </source>
</evidence>
<evidence type="ECO:0000313" key="7">
    <source>
        <dbReference type="EMBL" id="KAK1608013.1"/>
    </source>
</evidence>
<reference evidence="7" key="1">
    <citation type="submission" date="2023-07" db="EMBL/GenBank/DDBJ databases">
        <title>A chromosome-level genome assembly of Lolium multiflorum.</title>
        <authorList>
            <person name="Chen Y."/>
            <person name="Copetti D."/>
            <person name="Kolliker R."/>
            <person name="Studer B."/>
        </authorList>
    </citation>
    <scope>NUCLEOTIDE SEQUENCE</scope>
    <source>
        <strain evidence="7">02402/16</strain>
        <tissue evidence="7">Leaf</tissue>
    </source>
</reference>
<keyword evidence="8" id="KW-1185">Reference proteome</keyword>
<dbReference type="Proteomes" id="UP001231189">
    <property type="component" value="Unassembled WGS sequence"/>
</dbReference>
<dbReference type="SMART" id="SM00358">
    <property type="entry name" value="DSRM"/>
    <property type="match status" value="2"/>
</dbReference>
<dbReference type="InterPro" id="IPR014720">
    <property type="entry name" value="dsRBD_dom"/>
</dbReference>
<feature type="domain" description="DRBM" evidence="6">
    <location>
        <begin position="38"/>
        <end position="107"/>
    </location>
</feature>
<evidence type="ECO:0000256" key="3">
    <source>
        <dbReference type="ARBA" id="ARBA00037597"/>
    </source>
</evidence>
<evidence type="ECO:0000256" key="4">
    <source>
        <dbReference type="PROSITE-ProRule" id="PRU00266"/>
    </source>
</evidence>
<dbReference type="Gene3D" id="3.30.160.20">
    <property type="match status" value="2"/>
</dbReference>
<feature type="region of interest" description="Disordered" evidence="5">
    <location>
        <begin position="1"/>
        <end position="37"/>
    </location>
</feature>
<feature type="domain" description="DRBM" evidence="6">
    <location>
        <begin position="124"/>
        <end position="193"/>
    </location>
</feature>
<dbReference type="Pfam" id="PF00035">
    <property type="entry name" value="dsrm"/>
    <property type="match status" value="2"/>
</dbReference>
<dbReference type="GO" id="GO:0003723">
    <property type="term" value="F:RNA binding"/>
    <property type="evidence" value="ECO:0007669"/>
    <property type="project" value="UniProtKB-UniRule"/>
</dbReference>
<dbReference type="EMBL" id="JAUUTY010000007">
    <property type="protein sequence ID" value="KAK1608013.1"/>
    <property type="molecule type" value="Genomic_DNA"/>
</dbReference>
<keyword evidence="2 4" id="KW-0694">RNA-binding</keyword>
<comment type="function">
    <text evidence="3">Binds double-stranded RNA.</text>
</comment>